<keyword evidence="1" id="KW-0812">Transmembrane</keyword>
<feature type="transmembrane region" description="Helical" evidence="1">
    <location>
        <begin position="60"/>
        <end position="78"/>
    </location>
</feature>
<evidence type="ECO:0000313" key="2">
    <source>
        <dbReference type="EMBL" id="MDP5183122.1"/>
    </source>
</evidence>
<feature type="transmembrane region" description="Helical" evidence="1">
    <location>
        <begin position="175"/>
        <end position="196"/>
    </location>
</feature>
<proteinExistence type="predicted"/>
<keyword evidence="1" id="KW-0472">Membrane</keyword>
<evidence type="ECO:0000256" key="1">
    <source>
        <dbReference type="SAM" id="Phobius"/>
    </source>
</evidence>
<evidence type="ECO:0000313" key="3">
    <source>
        <dbReference type="Proteomes" id="UP001233673"/>
    </source>
</evidence>
<dbReference type="EMBL" id="JASNFN010000011">
    <property type="protein sequence ID" value="MDP5183122.1"/>
    <property type="molecule type" value="Genomic_DNA"/>
</dbReference>
<reference evidence="3" key="1">
    <citation type="submission" date="2023-05" db="EMBL/GenBank/DDBJ databases">
        <title>Draft genome of Pseudofrankia sp. BMG5.37.</title>
        <authorList>
            <person name="Gtari M."/>
            <person name="Ghodhbane F."/>
            <person name="Sbissi I."/>
        </authorList>
    </citation>
    <scope>NUCLEOTIDE SEQUENCE [LARGE SCALE GENOMIC DNA]</scope>
    <source>
        <strain evidence="3">BMG 814</strain>
    </source>
</reference>
<gene>
    <name evidence="2" type="ORF">QOZ88_10775</name>
</gene>
<sequence length="197" mass="20406">MTDAPADAATWQRSPQQLRRLSLLVGLSVMSAAAGALWLSDLDVLARALERLMPTGAGQVLGAAALPLLAALLAVAGERRPAQGRSYPEWLKGLAVGPALAMLLLAAPPGRNDPGSVVRDAVPVFVTCTWVGLAVLAAGWFATVLRRSHREAEALRLGRPDLVPPPEPHAGARAILVRVAVAYAVALCVVAAVLALG</sequence>
<name>A0ABT9IC30_9ACTN</name>
<protein>
    <submittedName>
        <fullName evidence="2">Uncharacterized protein</fullName>
    </submittedName>
</protein>
<organism evidence="2 3">
    <name type="scientific">Blastococcus carthaginiensis</name>
    <dbReference type="NCBI Taxonomy" id="3050034"/>
    <lineage>
        <taxon>Bacteria</taxon>
        <taxon>Bacillati</taxon>
        <taxon>Actinomycetota</taxon>
        <taxon>Actinomycetes</taxon>
        <taxon>Geodermatophilales</taxon>
        <taxon>Geodermatophilaceae</taxon>
        <taxon>Blastococcus</taxon>
    </lineage>
</organism>
<feature type="transmembrane region" description="Helical" evidence="1">
    <location>
        <begin position="121"/>
        <end position="142"/>
    </location>
</feature>
<dbReference type="RefSeq" id="WP_305999775.1">
    <property type="nucleotide sequence ID" value="NZ_JASNFN010000011.1"/>
</dbReference>
<feature type="transmembrane region" description="Helical" evidence="1">
    <location>
        <begin position="21"/>
        <end position="40"/>
    </location>
</feature>
<accession>A0ABT9IC30</accession>
<feature type="transmembrane region" description="Helical" evidence="1">
    <location>
        <begin position="90"/>
        <end position="109"/>
    </location>
</feature>
<comment type="caution">
    <text evidence="2">The sequence shown here is derived from an EMBL/GenBank/DDBJ whole genome shotgun (WGS) entry which is preliminary data.</text>
</comment>
<dbReference type="Proteomes" id="UP001233673">
    <property type="component" value="Unassembled WGS sequence"/>
</dbReference>
<keyword evidence="1" id="KW-1133">Transmembrane helix</keyword>
<keyword evidence="3" id="KW-1185">Reference proteome</keyword>